<accession>A0ABQ5SAV2</accession>
<reference evidence="2 3" key="1">
    <citation type="journal article" date="2023" name="IScience">
        <title>Expanded male sex-determining region conserved during the evolution of homothallism in the green alga Volvox.</title>
        <authorList>
            <person name="Yamamoto K."/>
            <person name="Matsuzaki R."/>
            <person name="Mahakham W."/>
            <person name="Heman W."/>
            <person name="Sekimoto H."/>
            <person name="Kawachi M."/>
            <person name="Minakuchi Y."/>
            <person name="Toyoda A."/>
            <person name="Nozaki H."/>
        </authorList>
    </citation>
    <scope>NUCLEOTIDE SEQUENCE [LARGE SCALE GENOMIC DNA]</scope>
    <source>
        <strain evidence="2 3">NIES-4468</strain>
    </source>
</reference>
<name>A0ABQ5SAV2_9CHLO</name>
<gene>
    <name evidence="2" type="ORF">VaNZ11_011190</name>
</gene>
<feature type="region of interest" description="Disordered" evidence="1">
    <location>
        <begin position="82"/>
        <end position="101"/>
    </location>
</feature>
<dbReference type="EMBL" id="BSDZ01000078">
    <property type="protein sequence ID" value="GLI67023.1"/>
    <property type="molecule type" value="Genomic_DNA"/>
</dbReference>
<evidence type="ECO:0000256" key="1">
    <source>
        <dbReference type="SAM" id="MobiDB-lite"/>
    </source>
</evidence>
<proteinExistence type="predicted"/>
<keyword evidence="3" id="KW-1185">Reference proteome</keyword>
<protein>
    <submittedName>
        <fullName evidence="2">Uncharacterized protein</fullName>
    </submittedName>
</protein>
<sequence length="101" mass="10743">MVSEKCRNYEGKDVEDLRNLRASGKRECGWDAIGNAGCTGDRGAVDIGKESYRGTGPISGVRLRCMRLPKPVMGRTCTDVSEEDACGMGSGGTPRSPTTTV</sequence>
<dbReference type="Proteomes" id="UP001165090">
    <property type="component" value="Unassembled WGS sequence"/>
</dbReference>
<evidence type="ECO:0000313" key="3">
    <source>
        <dbReference type="Proteomes" id="UP001165090"/>
    </source>
</evidence>
<evidence type="ECO:0000313" key="2">
    <source>
        <dbReference type="EMBL" id="GLI67023.1"/>
    </source>
</evidence>
<comment type="caution">
    <text evidence="2">The sequence shown here is derived from an EMBL/GenBank/DDBJ whole genome shotgun (WGS) entry which is preliminary data.</text>
</comment>
<organism evidence="2 3">
    <name type="scientific">Volvox africanus</name>
    <dbReference type="NCBI Taxonomy" id="51714"/>
    <lineage>
        <taxon>Eukaryota</taxon>
        <taxon>Viridiplantae</taxon>
        <taxon>Chlorophyta</taxon>
        <taxon>core chlorophytes</taxon>
        <taxon>Chlorophyceae</taxon>
        <taxon>CS clade</taxon>
        <taxon>Chlamydomonadales</taxon>
        <taxon>Volvocaceae</taxon>
        <taxon>Volvox</taxon>
    </lineage>
</organism>